<evidence type="ECO:0000256" key="8">
    <source>
        <dbReference type="ARBA" id="ARBA00023098"/>
    </source>
</evidence>
<dbReference type="NCBIfam" id="NF005589">
    <property type="entry name" value="PRK07314.1"/>
    <property type="match status" value="1"/>
</dbReference>
<reference evidence="18" key="1">
    <citation type="journal article" date="2019" name="Int. J. Syst. Evol. Microbiol.">
        <title>The Global Catalogue of Microorganisms (GCM) 10K type strain sequencing project: providing services to taxonomists for standard genome sequencing and annotation.</title>
        <authorList>
            <consortium name="The Broad Institute Genomics Platform"/>
            <consortium name="The Broad Institute Genome Sequencing Center for Infectious Disease"/>
            <person name="Wu L."/>
            <person name="Ma J."/>
        </authorList>
    </citation>
    <scope>NUCLEOTIDE SEQUENCE [LARGE SCALE GENOMIC DNA]</scope>
    <source>
        <strain evidence="18">CGMCC 4.7241</strain>
    </source>
</reference>
<evidence type="ECO:0000256" key="12">
    <source>
        <dbReference type="ARBA" id="ARBA00047318"/>
    </source>
</evidence>
<keyword evidence="9 14" id="KW-0275">Fatty acid biosynthesis</keyword>
<evidence type="ECO:0000256" key="14">
    <source>
        <dbReference type="PIRNR" id="PIRNR000447"/>
    </source>
</evidence>
<dbReference type="InterPro" id="IPR016039">
    <property type="entry name" value="Thiolase-like"/>
</dbReference>
<evidence type="ECO:0000256" key="7">
    <source>
        <dbReference type="ARBA" id="ARBA00022832"/>
    </source>
</evidence>
<evidence type="ECO:0000256" key="15">
    <source>
        <dbReference type="RuleBase" id="RU003694"/>
    </source>
</evidence>
<protein>
    <recommendedName>
        <fullName evidence="4 14">3-oxoacyl-[acyl-carrier-protein] synthase 2</fullName>
        <ecNumber evidence="3 14">2.3.1.179</ecNumber>
    </recommendedName>
</protein>
<evidence type="ECO:0000256" key="13">
    <source>
        <dbReference type="ARBA" id="ARBA00047659"/>
    </source>
</evidence>
<feature type="domain" description="Ketosynthase family 3 (KS3)" evidence="16">
    <location>
        <begin position="2"/>
        <end position="411"/>
    </location>
</feature>
<evidence type="ECO:0000256" key="9">
    <source>
        <dbReference type="ARBA" id="ARBA00023160"/>
    </source>
</evidence>
<dbReference type="Pfam" id="PF02801">
    <property type="entry name" value="Ketoacyl-synt_C"/>
    <property type="match status" value="1"/>
</dbReference>
<dbReference type="Pfam" id="PF00109">
    <property type="entry name" value="ketoacyl-synt"/>
    <property type="match status" value="1"/>
</dbReference>
<dbReference type="InterPro" id="IPR017568">
    <property type="entry name" value="3-oxoacyl-ACP_synth-2"/>
</dbReference>
<dbReference type="InterPro" id="IPR014030">
    <property type="entry name" value="Ketoacyl_synth_N"/>
</dbReference>
<evidence type="ECO:0000256" key="3">
    <source>
        <dbReference type="ARBA" id="ARBA00012356"/>
    </source>
</evidence>
<evidence type="ECO:0000256" key="6">
    <source>
        <dbReference type="ARBA" id="ARBA00022679"/>
    </source>
</evidence>
<evidence type="ECO:0000256" key="5">
    <source>
        <dbReference type="ARBA" id="ARBA00022516"/>
    </source>
</evidence>
<comment type="pathway">
    <text evidence="1 14">Lipid metabolism; fatty acid biosynthesis.</text>
</comment>
<keyword evidence="10 14" id="KW-0012">Acyltransferase</keyword>
<dbReference type="EMBL" id="JBHRZH010000012">
    <property type="protein sequence ID" value="MFC3762116.1"/>
    <property type="molecule type" value="Genomic_DNA"/>
</dbReference>
<dbReference type="CDD" id="cd00834">
    <property type="entry name" value="KAS_I_II"/>
    <property type="match status" value="1"/>
</dbReference>
<dbReference type="PANTHER" id="PTHR11712">
    <property type="entry name" value="POLYKETIDE SYNTHASE-RELATED"/>
    <property type="match status" value="1"/>
</dbReference>
<dbReference type="PROSITE" id="PS52004">
    <property type="entry name" value="KS3_2"/>
    <property type="match status" value="1"/>
</dbReference>
<sequence>MSTKVVVTGVGATTPAGGDVPSTWKGMLDGRSYGGKLTEEEFSLLPSRIAARAAVEPAEVMKRVEARKLDRFEQFALIASREAWQDAGLYEAEVPGERIAVSVASGIGGVISLLTAWDMLKEKGPRHVTPFMIPMIMPNGGAAWVGLEFGAQAAVQTPVAACASGNEAIRHGVELIRAGKADVALVGGAEAAIHPLPLAAFGAMMAVSRRNDDPEHASRPFDKGRDGFLLGEGAGMLVLENEETARARGARIYCEVAGTGASGDAHHIVAPHPEGRGNAAAMREALKDSQLTPQDIVHINAHATSTPVGDIAENVGIRAVFGEHASKIVVTAPKGGIGHLLGAAGAVESIATILALHHRVVPPTVNLEEQDEQIDLDVAVKPRELPATGQLAAINNSFGFGGHNLVIAFRTV</sequence>
<comment type="catalytic activity">
    <reaction evidence="13 14">
        <text>a fatty acyl-[ACP] + malonyl-[ACP] + H(+) = a 3-oxoacyl-[ACP] + holo-[ACP] + CO2</text>
        <dbReference type="Rhea" id="RHEA:22836"/>
        <dbReference type="Rhea" id="RHEA-COMP:9623"/>
        <dbReference type="Rhea" id="RHEA-COMP:9685"/>
        <dbReference type="Rhea" id="RHEA-COMP:9916"/>
        <dbReference type="Rhea" id="RHEA-COMP:14125"/>
        <dbReference type="ChEBI" id="CHEBI:15378"/>
        <dbReference type="ChEBI" id="CHEBI:16526"/>
        <dbReference type="ChEBI" id="CHEBI:64479"/>
        <dbReference type="ChEBI" id="CHEBI:78449"/>
        <dbReference type="ChEBI" id="CHEBI:78776"/>
        <dbReference type="ChEBI" id="CHEBI:138651"/>
    </reaction>
</comment>
<dbReference type="PIRSF" id="PIRSF000447">
    <property type="entry name" value="KAS_II"/>
    <property type="match status" value="1"/>
</dbReference>
<evidence type="ECO:0000256" key="4">
    <source>
        <dbReference type="ARBA" id="ARBA00014657"/>
    </source>
</evidence>
<dbReference type="Gene3D" id="3.40.47.10">
    <property type="match status" value="1"/>
</dbReference>
<keyword evidence="5 14" id="KW-0444">Lipid biosynthesis</keyword>
<evidence type="ECO:0000259" key="16">
    <source>
        <dbReference type="PROSITE" id="PS52004"/>
    </source>
</evidence>
<organism evidence="17 18">
    <name type="scientific">Tenggerimyces flavus</name>
    <dbReference type="NCBI Taxonomy" id="1708749"/>
    <lineage>
        <taxon>Bacteria</taxon>
        <taxon>Bacillati</taxon>
        <taxon>Actinomycetota</taxon>
        <taxon>Actinomycetes</taxon>
        <taxon>Propionibacteriales</taxon>
        <taxon>Nocardioidaceae</taxon>
        <taxon>Tenggerimyces</taxon>
    </lineage>
</organism>
<evidence type="ECO:0000256" key="1">
    <source>
        <dbReference type="ARBA" id="ARBA00005194"/>
    </source>
</evidence>
<evidence type="ECO:0000313" key="18">
    <source>
        <dbReference type="Proteomes" id="UP001595699"/>
    </source>
</evidence>
<keyword evidence="18" id="KW-1185">Reference proteome</keyword>
<dbReference type="InterPro" id="IPR020841">
    <property type="entry name" value="PKS_Beta-ketoAc_synthase_dom"/>
</dbReference>
<accession>A0ABV7Y9W5</accession>
<keyword evidence="7" id="KW-0276">Fatty acid metabolism</keyword>
<dbReference type="SMART" id="SM00825">
    <property type="entry name" value="PKS_KS"/>
    <property type="match status" value="1"/>
</dbReference>
<evidence type="ECO:0000313" key="17">
    <source>
        <dbReference type="EMBL" id="MFC3762116.1"/>
    </source>
</evidence>
<proteinExistence type="inferred from homology"/>
<gene>
    <name evidence="17" type="ORF">ACFOUW_14840</name>
</gene>
<dbReference type="InterPro" id="IPR000794">
    <property type="entry name" value="Beta-ketoacyl_synthase"/>
</dbReference>
<evidence type="ECO:0000256" key="2">
    <source>
        <dbReference type="ARBA" id="ARBA00008467"/>
    </source>
</evidence>
<dbReference type="PANTHER" id="PTHR11712:SF336">
    <property type="entry name" value="3-OXOACYL-[ACYL-CARRIER-PROTEIN] SYNTHASE, MITOCHONDRIAL"/>
    <property type="match status" value="1"/>
</dbReference>
<comment type="catalytic activity">
    <reaction evidence="12 14">
        <text>(9Z)-hexadecenoyl-[ACP] + malonyl-[ACP] + H(+) = 3-oxo-(11Z)-octadecenoyl-[ACP] + holo-[ACP] + CO2</text>
        <dbReference type="Rhea" id="RHEA:55040"/>
        <dbReference type="Rhea" id="RHEA-COMP:9623"/>
        <dbReference type="Rhea" id="RHEA-COMP:9685"/>
        <dbReference type="Rhea" id="RHEA-COMP:10800"/>
        <dbReference type="Rhea" id="RHEA-COMP:14074"/>
        <dbReference type="ChEBI" id="CHEBI:15378"/>
        <dbReference type="ChEBI" id="CHEBI:16526"/>
        <dbReference type="ChEBI" id="CHEBI:64479"/>
        <dbReference type="ChEBI" id="CHEBI:78449"/>
        <dbReference type="ChEBI" id="CHEBI:83989"/>
        <dbReference type="ChEBI" id="CHEBI:138538"/>
        <dbReference type="EC" id="2.3.1.179"/>
    </reaction>
</comment>
<keyword evidence="6 14" id="KW-0808">Transferase</keyword>
<comment type="caution">
    <text evidence="17">The sequence shown here is derived from an EMBL/GenBank/DDBJ whole genome shotgun (WGS) entry which is preliminary data.</text>
</comment>
<dbReference type="Proteomes" id="UP001595699">
    <property type="component" value="Unassembled WGS sequence"/>
</dbReference>
<dbReference type="InterPro" id="IPR014031">
    <property type="entry name" value="Ketoacyl_synth_C"/>
</dbReference>
<comment type="function">
    <text evidence="11 14">Involved in the type II fatty acid elongation cycle. Catalyzes the elongation of a wide range of acyl-ACP by the addition of two carbons from malonyl-ACP to an acyl acceptor. Can efficiently catalyze the conversion of palmitoleoyl-ACP (cis-hexadec-9-enoyl-ACP) to cis-vaccenoyl-ACP (cis-octadec-11-enoyl-ACP), an essential step in the thermal regulation of fatty acid composition.</text>
</comment>
<dbReference type="SUPFAM" id="SSF53901">
    <property type="entry name" value="Thiolase-like"/>
    <property type="match status" value="2"/>
</dbReference>
<name>A0ABV7Y9W5_9ACTN</name>
<keyword evidence="8" id="KW-0443">Lipid metabolism</keyword>
<dbReference type="RefSeq" id="WP_205120660.1">
    <property type="nucleotide sequence ID" value="NZ_JAFBCM010000001.1"/>
</dbReference>
<evidence type="ECO:0000256" key="10">
    <source>
        <dbReference type="ARBA" id="ARBA00023315"/>
    </source>
</evidence>
<dbReference type="EC" id="2.3.1.179" evidence="3 14"/>
<comment type="similarity">
    <text evidence="2 14 15">Belongs to the thiolase-like superfamily. Beta-ketoacyl-ACP synthases family.</text>
</comment>
<evidence type="ECO:0000256" key="11">
    <source>
        <dbReference type="ARBA" id="ARBA00024006"/>
    </source>
</evidence>